<protein>
    <submittedName>
        <fullName evidence="1">Uncharacterized protein</fullName>
    </submittedName>
</protein>
<sequence length="93" mass="11467">MCNKIKAEDQIRSIEYTWQKPYIIVSLTLRVKSRHNKYFRHETALYHRRGRRQDNRSHICYSGLRHRKIIKILRVTQRKTYQKAGRNKDQRNI</sequence>
<gene>
    <name evidence="1" type="ORF">T05_5984</name>
</gene>
<reference evidence="1 2" key="1">
    <citation type="submission" date="2015-01" db="EMBL/GenBank/DDBJ databases">
        <title>Evolution of Trichinella species and genotypes.</title>
        <authorList>
            <person name="Korhonen P.K."/>
            <person name="Edoardo P."/>
            <person name="Giuseppe L.R."/>
            <person name="Gasser R.B."/>
        </authorList>
    </citation>
    <scope>NUCLEOTIDE SEQUENCE [LARGE SCALE GENOMIC DNA]</scope>
    <source>
        <strain evidence="1">ISS417</strain>
    </source>
</reference>
<comment type="caution">
    <text evidence="1">The sequence shown here is derived from an EMBL/GenBank/DDBJ whole genome shotgun (WGS) entry which is preliminary data.</text>
</comment>
<evidence type="ECO:0000313" key="1">
    <source>
        <dbReference type="EMBL" id="KRX43447.1"/>
    </source>
</evidence>
<dbReference type="Proteomes" id="UP000055048">
    <property type="component" value="Unassembled WGS sequence"/>
</dbReference>
<keyword evidence="2" id="KW-1185">Reference proteome</keyword>
<proteinExistence type="predicted"/>
<accession>A0A0V0TXX6</accession>
<organism evidence="1 2">
    <name type="scientific">Trichinella murrelli</name>
    <dbReference type="NCBI Taxonomy" id="144512"/>
    <lineage>
        <taxon>Eukaryota</taxon>
        <taxon>Metazoa</taxon>
        <taxon>Ecdysozoa</taxon>
        <taxon>Nematoda</taxon>
        <taxon>Enoplea</taxon>
        <taxon>Dorylaimia</taxon>
        <taxon>Trichinellida</taxon>
        <taxon>Trichinellidae</taxon>
        <taxon>Trichinella</taxon>
    </lineage>
</organism>
<name>A0A0V0TXX6_9BILA</name>
<evidence type="ECO:0000313" key="2">
    <source>
        <dbReference type="Proteomes" id="UP000055048"/>
    </source>
</evidence>
<dbReference type="EMBL" id="JYDJ01000119">
    <property type="protein sequence ID" value="KRX43447.1"/>
    <property type="molecule type" value="Genomic_DNA"/>
</dbReference>
<dbReference type="AlphaFoldDB" id="A0A0V0TXX6"/>